<dbReference type="EMBL" id="QGGO01000001">
    <property type="protein sequence ID" value="PWK29379.1"/>
    <property type="molecule type" value="Genomic_DNA"/>
</dbReference>
<dbReference type="OrthoDB" id="947434at2"/>
<accession>A0A316F185</accession>
<dbReference type="RefSeq" id="WP_109741007.1">
    <property type="nucleotide sequence ID" value="NZ_QGGO01000001.1"/>
</dbReference>
<evidence type="ECO:0008006" key="4">
    <source>
        <dbReference type="Google" id="ProtNLM"/>
    </source>
</evidence>
<sequence>MKKLLFLTLCILPFTAFTQTKIGYKFGFASTGINYTAPNNLLTYKNGFGFHAGFFLDIMAGDDFFLQPTVQFVKHTAIAETKTSSISATDYYIDTPFNMVFKFYGFQLGGGPKWSFATSNGETRFGLNALAGYSLSERTSLQINYSFDLNKEYFNKKSLGISLLGTFGK</sequence>
<evidence type="ECO:0000256" key="1">
    <source>
        <dbReference type="SAM" id="SignalP"/>
    </source>
</evidence>
<feature type="signal peptide" evidence="1">
    <location>
        <begin position="1"/>
        <end position="18"/>
    </location>
</feature>
<dbReference type="AlphaFoldDB" id="A0A316F185"/>
<reference evidence="2 3" key="1">
    <citation type="submission" date="2018-05" db="EMBL/GenBank/DDBJ databases">
        <title>Genomic Encyclopedia of Archaeal and Bacterial Type Strains, Phase II (KMG-II): from individual species to whole genera.</title>
        <authorList>
            <person name="Goeker M."/>
        </authorList>
    </citation>
    <scope>NUCLEOTIDE SEQUENCE [LARGE SCALE GENOMIC DNA]</scope>
    <source>
        <strain evidence="2 3">DSM 22214</strain>
    </source>
</reference>
<name>A0A316F185_9BACT</name>
<proteinExistence type="predicted"/>
<evidence type="ECO:0000313" key="3">
    <source>
        <dbReference type="Proteomes" id="UP000245489"/>
    </source>
</evidence>
<feature type="chain" id="PRO_5016323343" description="Outer membrane protein with beta-barrel domain" evidence="1">
    <location>
        <begin position="19"/>
        <end position="169"/>
    </location>
</feature>
<keyword evidence="3" id="KW-1185">Reference proteome</keyword>
<comment type="caution">
    <text evidence="2">The sequence shown here is derived from an EMBL/GenBank/DDBJ whole genome shotgun (WGS) entry which is preliminary data.</text>
</comment>
<evidence type="ECO:0000313" key="2">
    <source>
        <dbReference type="EMBL" id="PWK29379.1"/>
    </source>
</evidence>
<protein>
    <recommendedName>
        <fullName evidence="4">Outer membrane protein with beta-barrel domain</fullName>
    </recommendedName>
</protein>
<keyword evidence="1" id="KW-0732">Signal</keyword>
<organism evidence="2 3">
    <name type="scientific">Arcicella aurantiaca</name>
    <dbReference type="NCBI Taxonomy" id="591202"/>
    <lineage>
        <taxon>Bacteria</taxon>
        <taxon>Pseudomonadati</taxon>
        <taxon>Bacteroidota</taxon>
        <taxon>Cytophagia</taxon>
        <taxon>Cytophagales</taxon>
        <taxon>Flectobacillaceae</taxon>
        <taxon>Arcicella</taxon>
    </lineage>
</organism>
<gene>
    <name evidence="2" type="ORF">LV89_00219</name>
</gene>
<dbReference type="Proteomes" id="UP000245489">
    <property type="component" value="Unassembled WGS sequence"/>
</dbReference>